<dbReference type="OrthoDB" id="5428863at2759"/>
<organism evidence="3 4">
    <name type="scientific">Ophiocordyceps camponoti-floridani</name>
    <dbReference type="NCBI Taxonomy" id="2030778"/>
    <lineage>
        <taxon>Eukaryota</taxon>
        <taxon>Fungi</taxon>
        <taxon>Dikarya</taxon>
        <taxon>Ascomycota</taxon>
        <taxon>Pezizomycotina</taxon>
        <taxon>Sordariomycetes</taxon>
        <taxon>Hypocreomycetidae</taxon>
        <taxon>Hypocreales</taxon>
        <taxon>Ophiocordycipitaceae</taxon>
        <taxon>Ophiocordyceps</taxon>
    </lineage>
</organism>
<reference evidence="3 4" key="1">
    <citation type="journal article" date="2020" name="G3 (Bethesda)">
        <title>Genetic Underpinnings of Host Manipulation by Ophiocordyceps as Revealed by Comparative Transcriptomics.</title>
        <authorList>
            <person name="Will I."/>
            <person name="Das B."/>
            <person name="Trinh T."/>
            <person name="Brachmann A."/>
            <person name="Ohm R.A."/>
            <person name="de Bekker C."/>
        </authorList>
    </citation>
    <scope>NUCLEOTIDE SEQUENCE [LARGE SCALE GENOMIC DNA]</scope>
    <source>
        <strain evidence="3 4">EC05</strain>
    </source>
</reference>
<dbReference type="PANTHER" id="PTHR33112:SF1">
    <property type="entry name" value="HETEROKARYON INCOMPATIBILITY DOMAIN-CONTAINING PROTEIN"/>
    <property type="match status" value="1"/>
</dbReference>
<dbReference type="InterPro" id="IPR010730">
    <property type="entry name" value="HET"/>
</dbReference>
<accession>A0A8H4QCK5</accession>
<evidence type="ECO:0000313" key="3">
    <source>
        <dbReference type="EMBL" id="KAF4594982.1"/>
    </source>
</evidence>
<dbReference type="EMBL" id="JAACLJ010000001">
    <property type="protein sequence ID" value="KAF4594982.1"/>
    <property type="molecule type" value="Genomic_DNA"/>
</dbReference>
<evidence type="ECO:0000313" key="4">
    <source>
        <dbReference type="Proteomes" id="UP000562929"/>
    </source>
</evidence>
<dbReference type="Proteomes" id="UP000562929">
    <property type="component" value="Unassembled WGS sequence"/>
</dbReference>
<feature type="domain" description="Heterokaryon incompatibility" evidence="2">
    <location>
        <begin position="239"/>
        <end position="341"/>
    </location>
</feature>
<dbReference type="Pfam" id="PF06985">
    <property type="entry name" value="HET"/>
    <property type="match status" value="1"/>
</dbReference>
<comment type="caution">
    <text evidence="3">The sequence shown here is derived from an EMBL/GenBank/DDBJ whole genome shotgun (WGS) entry which is preliminary data.</text>
</comment>
<evidence type="ECO:0000256" key="1">
    <source>
        <dbReference type="SAM" id="MobiDB-lite"/>
    </source>
</evidence>
<protein>
    <submittedName>
        <fullName evidence="3">Heterokaryon incompatibility</fullName>
    </submittedName>
</protein>
<proteinExistence type="predicted"/>
<dbReference type="AlphaFoldDB" id="A0A8H4QCK5"/>
<feature type="region of interest" description="Disordered" evidence="1">
    <location>
        <begin position="1"/>
        <end position="44"/>
    </location>
</feature>
<dbReference type="PANTHER" id="PTHR33112">
    <property type="entry name" value="DOMAIN PROTEIN, PUTATIVE-RELATED"/>
    <property type="match status" value="1"/>
</dbReference>
<gene>
    <name evidence="3" type="ORF">GQ602_000595</name>
</gene>
<name>A0A8H4QCK5_9HYPO</name>
<sequence>MRRKLSRMLLLPARRPESEPVSGRRSSATAQPELHQLPPRPSISGGATQELGCIDSAAEEYRLCARCAALDLGRMLDWKSGQPRAWIALSHVLQQADSACPYCVFFRAMLGPEAAAAGLGDKFTPYLRIRLAFERLPGIGERHELAKSVLAEVVSRNRSLPRGFIVKADSDDDDDDKPQLRGRLVPRMLDVGLPRRWLDHCRDAHVATCRRPADTLVPGLRVIDCMERRIVFCADEFEYVTLSYVCEGNNNSNDCQDDGCTLPDTMSTVFTDAMTLTLSIGLRYLWIDRFCLMPLPADERRRQTAMMDDILHGAALTVVAASGSGEGDGLAGVSVPRHPQLSLKTETGLFTTTLLRPNLETASSSWAGCARTLQDGLLSRRRLVLGPSQAYFQCQAMHCVESVALPLGLAPGVDLGRVFADQNHPRRRPGAQIGAFMARRPARLDDRLDAFAGVLRAWARADDGPVHHLVGLPLFHPDSFVDVAVVSQTDRLAVGLGWMPDRAASTTGVSWSSCRLLLDGDSPAFPSWTWLAWTLDDGRHFHFNLAETGSIIDGVCAPPGMEISVGFSTGAVLSWEIDGDALGRRPEPVRFLRLHTFCADLSLAPDLSLDRQQEPGLTPQARLAIESWALAASPPTDGSRRLVLVLLSGRGWRFGGAATALVCRHAGWHPGRPLVRLGVVPVEHRGLVVAEGSAGVVLLGMGGG</sequence>
<evidence type="ECO:0000259" key="2">
    <source>
        <dbReference type="Pfam" id="PF06985"/>
    </source>
</evidence>
<keyword evidence="4" id="KW-1185">Reference proteome</keyword>